<dbReference type="UniPathway" id="UPA00148"/>
<evidence type="ECO:0000256" key="2">
    <source>
        <dbReference type="ARBA" id="ARBA00022573"/>
    </source>
</evidence>
<dbReference type="InterPro" id="IPR023475">
    <property type="entry name" value="CbiT"/>
</dbReference>
<evidence type="ECO:0000313" key="6">
    <source>
        <dbReference type="EMBL" id="TDO92177.1"/>
    </source>
</evidence>
<protein>
    <submittedName>
        <fullName evidence="6">Cobalt-precorrin-6B (C15)-methyltransferase</fullName>
    </submittedName>
</protein>
<keyword evidence="3 6" id="KW-0489">Methyltransferase</keyword>
<dbReference type="PANTHER" id="PTHR43182">
    <property type="entry name" value="COBALT-PRECORRIN-6B C(15)-METHYLTRANSFERASE (DECARBOXYLATING)"/>
    <property type="match status" value="1"/>
</dbReference>
<dbReference type="NCBIfam" id="TIGR02469">
    <property type="entry name" value="CbiT"/>
    <property type="match status" value="1"/>
</dbReference>
<keyword evidence="4 6" id="KW-0808">Transferase</keyword>
<dbReference type="InterPro" id="IPR029063">
    <property type="entry name" value="SAM-dependent_MTases_sf"/>
</dbReference>
<dbReference type="Gene3D" id="3.40.50.150">
    <property type="entry name" value="Vaccinia Virus protein VP39"/>
    <property type="match status" value="1"/>
</dbReference>
<proteinExistence type="inferred from homology"/>
<dbReference type="PANTHER" id="PTHR43182:SF1">
    <property type="entry name" value="COBALT-PRECORRIN-7 C(5)-METHYLTRANSFERASE"/>
    <property type="match status" value="1"/>
</dbReference>
<dbReference type="Proteomes" id="UP000295064">
    <property type="component" value="Unassembled WGS sequence"/>
</dbReference>
<dbReference type="OrthoDB" id="9780707at2"/>
<sequence length="198" mass="21964">MREWEADTPGIPDAYFIRDEVPMTKEEVRSVIISKLRLKKNQTAYDIGAGSGSVSVEMGLFLEEGTVYALERKKKALNLIKRNVKKFKLKNIEVIETEAPEGISDLPEADRVFIGGSGGHLPAILVAVDQKLKDAGRIVLTAVTINTLTTAVQELEKLNYQLDIVNIAVTRTKNISNYQMFRALNPVYIISAVKTAKT</sequence>
<dbReference type="HAMAP" id="MF_00786">
    <property type="entry name" value="CbiT"/>
    <property type="match status" value="1"/>
</dbReference>
<keyword evidence="5" id="KW-0949">S-adenosyl-L-methionine</keyword>
<accession>A0A4R6LU27</accession>
<dbReference type="GO" id="GO:0008276">
    <property type="term" value="F:protein methyltransferase activity"/>
    <property type="evidence" value="ECO:0007669"/>
    <property type="project" value="InterPro"/>
</dbReference>
<evidence type="ECO:0000256" key="4">
    <source>
        <dbReference type="ARBA" id="ARBA00022679"/>
    </source>
</evidence>
<keyword evidence="2" id="KW-0169">Cobalamin biosynthesis</keyword>
<comment type="pathway">
    <text evidence="1">Cofactor biosynthesis; adenosylcobalamin biosynthesis.</text>
</comment>
<dbReference type="EMBL" id="SNWX01000007">
    <property type="protein sequence ID" value="TDO92177.1"/>
    <property type="molecule type" value="Genomic_DNA"/>
</dbReference>
<evidence type="ECO:0000256" key="1">
    <source>
        <dbReference type="ARBA" id="ARBA00004953"/>
    </source>
</evidence>
<dbReference type="Pfam" id="PF01135">
    <property type="entry name" value="PCMT"/>
    <property type="match status" value="1"/>
</dbReference>
<dbReference type="GO" id="GO:0032259">
    <property type="term" value="P:methylation"/>
    <property type="evidence" value="ECO:0007669"/>
    <property type="project" value="UniProtKB-KW"/>
</dbReference>
<evidence type="ECO:0000256" key="5">
    <source>
        <dbReference type="ARBA" id="ARBA00022691"/>
    </source>
</evidence>
<dbReference type="InterPro" id="IPR014008">
    <property type="entry name" value="Cbl_synth_MTase_CbiT"/>
</dbReference>
<organism evidence="6 7">
    <name type="scientific">Halanaerobium saccharolyticum</name>
    <dbReference type="NCBI Taxonomy" id="43595"/>
    <lineage>
        <taxon>Bacteria</taxon>
        <taxon>Bacillati</taxon>
        <taxon>Bacillota</taxon>
        <taxon>Clostridia</taxon>
        <taxon>Halanaerobiales</taxon>
        <taxon>Halanaerobiaceae</taxon>
        <taxon>Halanaerobium</taxon>
    </lineage>
</organism>
<gene>
    <name evidence="6" type="ORF">DFR79_10785</name>
</gene>
<evidence type="ECO:0000313" key="7">
    <source>
        <dbReference type="Proteomes" id="UP000295064"/>
    </source>
</evidence>
<dbReference type="RefSeq" id="WP_133514689.1">
    <property type="nucleotide sequence ID" value="NZ_SNWX01000007.1"/>
</dbReference>
<reference evidence="6 7" key="1">
    <citation type="submission" date="2019-03" db="EMBL/GenBank/DDBJ databases">
        <title>Subsurface microbial communities from deep shales in Ohio and West Virginia, USA.</title>
        <authorList>
            <person name="Wrighton K."/>
        </authorList>
    </citation>
    <scope>NUCLEOTIDE SEQUENCE [LARGE SCALE GENOMIC DNA]</scope>
    <source>
        <strain evidence="6 7">MA284_T2</strain>
    </source>
</reference>
<dbReference type="SUPFAM" id="SSF53335">
    <property type="entry name" value="S-adenosyl-L-methionine-dependent methyltransferases"/>
    <property type="match status" value="1"/>
</dbReference>
<dbReference type="GO" id="GO:0009236">
    <property type="term" value="P:cobalamin biosynthetic process"/>
    <property type="evidence" value="ECO:0007669"/>
    <property type="project" value="UniProtKB-UniPathway"/>
</dbReference>
<dbReference type="InterPro" id="IPR050714">
    <property type="entry name" value="Cobalamin_biosynth_MTase"/>
</dbReference>
<comment type="caution">
    <text evidence="6">The sequence shown here is derived from an EMBL/GenBank/DDBJ whole genome shotgun (WGS) entry which is preliminary data.</text>
</comment>
<evidence type="ECO:0000256" key="3">
    <source>
        <dbReference type="ARBA" id="ARBA00022603"/>
    </source>
</evidence>
<name>A0A4R6LU27_9FIRM</name>
<dbReference type="AlphaFoldDB" id="A0A4R6LU27"/>
<dbReference type="CDD" id="cd02440">
    <property type="entry name" value="AdoMet_MTases"/>
    <property type="match status" value="1"/>
</dbReference>